<evidence type="ECO:0000256" key="6">
    <source>
        <dbReference type="SAM" id="Phobius"/>
    </source>
</evidence>
<evidence type="ECO:0000256" key="3">
    <source>
        <dbReference type="ARBA" id="ARBA00023319"/>
    </source>
</evidence>
<dbReference type="InParanoid" id="C3YY19"/>
<dbReference type="InterPro" id="IPR055355">
    <property type="entry name" value="ZP-C"/>
</dbReference>
<evidence type="ECO:0000259" key="10">
    <source>
        <dbReference type="PROSITE" id="PS51034"/>
    </source>
</evidence>
<dbReference type="Gene3D" id="2.60.40.10">
    <property type="entry name" value="Immunoglobulins"/>
    <property type="match status" value="3"/>
</dbReference>
<dbReference type="PROSITE" id="PS51034">
    <property type="entry name" value="ZP_2"/>
    <property type="match status" value="1"/>
</dbReference>
<dbReference type="CDD" id="cd00063">
    <property type="entry name" value="FN3"/>
    <property type="match status" value="1"/>
</dbReference>
<dbReference type="PROSITE" id="PS50835">
    <property type="entry name" value="IG_LIKE"/>
    <property type="match status" value="2"/>
</dbReference>
<dbReference type="InterPro" id="IPR007110">
    <property type="entry name" value="Ig-like_dom"/>
</dbReference>
<organism>
    <name type="scientific">Branchiostoma floridae</name>
    <name type="common">Florida lancelet</name>
    <name type="synonym">Amphioxus</name>
    <dbReference type="NCBI Taxonomy" id="7739"/>
    <lineage>
        <taxon>Eukaryota</taxon>
        <taxon>Metazoa</taxon>
        <taxon>Chordata</taxon>
        <taxon>Cephalochordata</taxon>
        <taxon>Leptocardii</taxon>
        <taxon>Amphioxiformes</taxon>
        <taxon>Branchiostomatidae</taxon>
        <taxon>Branchiostoma</taxon>
    </lineage>
</organism>
<feature type="domain" description="Ig-like" evidence="8">
    <location>
        <begin position="31"/>
        <end position="117"/>
    </location>
</feature>
<reference evidence="12" key="1">
    <citation type="journal article" date="2008" name="Nature">
        <title>The amphioxus genome and the evolution of the chordate karyotype.</title>
        <authorList>
            <consortium name="US DOE Joint Genome Institute (JGI-PGF)"/>
            <person name="Putnam N.H."/>
            <person name="Butts T."/>
            <person name="Ferrier D.E.K."/>
            <person name="Furlong R.F."/>
            <person name="Hellsten U."/>
            <person name="Kawashima T."/>
            <person name="Robinson-Rechavi M."/>
            <person name="Shoguchi E."/>
            <person name="Terry A."/>
            <person name="Yu J.-K."/>
            <person name="Benito-Gutierrez E.L."/>
            <person name="Dubchak I."/>
            <person name="Garcia-Fernandez J."/>
            <person name="Gibson-Brown J.J."/>
            <person name="Grigoriev I.V."/>
            <person name="Horton A.C."/>
            <person name="de Jong P.J."/>
            <person name="Jurka J."/>
            <person name="Kapitonov V.V."/>
            <person name="Kohara Y."/>
            <person name="Kuroki Y."/>
            <person name="Lindquist E."/>
            <person name="Lucas S."/>
            <person name="Osoegawa K."/>
            <person name="Pennacchio L.A."/>
            <person name="Salamov A.A."/>
            <person name="Satou Y."/>
            <person name="Sauka-Spengler T."/>
            <person name="Schmutz J."/>
            <person name="Shin-I T."/>
            <person name="Toyoda A."/>
            <person name="Bronner-Fraser M."/>
            <person name="Fujiyama A."/>
            <person name="Holland L.Z."/>
            <person name="Holland P.W.H."/>
            <person name="Satoh N."/>
            <person name="Rokhsar D.S."/>
        </authorList>
    </citation>
    <scope>NUCLEOTIDE SEQUENCE [LARGE SCALE GENOMIC DNA]</scope>
    <source>
        <strain evidence="12">S238N-H82</strain>
        <tissue evidence="12">Testes</tissue>
    </source>
</reference>
<dbReference type="InterPro" id="IPR036179">
    <property type="entry name" value="Ig-like_dom_sf"/>
</dbReference>
<keyword evidence="1 7" id="KW-0732">Signal</keyword>
<dbReference type="PANTHER" id="PTHR14002:SF43">
    <property type="entry name" value="DELTA-LIKE PROTEIN"/>
    <property type="match status" value="1"/>
</dbReference>
<protein>
    <submittedName>
        <fullName evidence="12">Uncharacterized protein</fullName>
    </submittedName>
</protein>
<keyword evidence="2 4" id="KW-1015">Disulfide bond</keyword>
<dbReference type="PANTHER" id="PTHR14002">
    <property type="entry name" value="ENDOGLIN/TGF-BETA RECEPTOR TYPE III"/>
    <property type="match status" value="1"/>
</dbReference>
<dbReference type="Pfam" id="PF00100">
    <property type="entry name" value="Zona_pellucida"/>
    <property type="match status" value="2"/>
</dbReference>
<dbReference type="Pfam" id="PF13927">
    <property type="entry name" value="Ig_3"/>
    <property type="match status" value="2"/>
</dbReference>
<keyword evidence="6" id="KW-0472">Membrane</keyword>
<keyword evidence="6" id="KW-1133">Transmembrane helix</keyword>
<dbReference type="SMART" id="SM00409">
    <property type="entry name" value="IG"/>
    <property type="match status" value="2"/>
</dbReference>
<feature type="signal peptide" evidence="7">
    <location>
        <begin position="1"/>
        <end position="26"/>
    </location>
</feature>
<dbReference type="eggNOG" id="ENOG502RZCN">
    <property type="taxonomic scope" value="Eukaryota"/>
</dbReference>
<feature type="transmembrane region" description="Helical" evidence="6">
    <location>
        <begin position="1356"/>
        <end position="1377"/>
    </location>
</feature>
<evidence type="ECO:0000256" key="2">
    <source>
        <dbReference type="ARBA" id="ARBA00023157"/>
    </source>
</evidence>
<dbReference type="InterPro" id="IPR003598">
    <property type="entry name" value="Ig_sub2"/>
</dbReference>
<feature type="domain" description="ZP" evidence="10">
    <location>
        <begin position="1042"/>
        <end position="1302"/>
    </location>
</feature>
<comment type="caution">
    <text evidence="4">Lacks conserved residue(s) required for the propagation of feature annotation.</text>
</comment>
<feature type="chain" id="PRO_5002936170" evidence="7">
    <location>
        <begin position="27"/>
        <end position="1417"/>
    </location>
</feature>
<evidence type="ECO:0000259" key="11">
    <source>
        <dbReference type="PROSITE" id="PS51670"/>
    </source>
</evidence>
<feature type="region of interest" description="Disordered" evidence="5">
    <location>
        <begin position="795"/>
        <end position="823"/>
    </location>
</feature>
<feature type="disulfide bond" evidence="4">
    <location>
        <begin position="125"/>
        <end position="159"/>
    </location>
</feature>
<accession>C3YY19</accession>
<evidence type="ECO:0000256" key="4">
    <source>
        <dbReference type="PROSITE-ProRule" id="PRU01005"/>
    </source>
</evidence>
<keyword evidence="3" id="KW-0393">Immunoglobulin domain</keyword>
<feature type="domain" description="Ig-like" evidence="8">
    <location>
        <begin position="458"/>
        <end position="544"/>
    </location>
</feature>
<dbReference type="PROSITE" id="PS50853">
    <property type="entry name" value="FN3"/>
    <property type="match status" value="1"/>
</dbReference>
<dbReference type="SUPFAM" id="SSF48726">
    <property type="entry name" value="Immunoglobulin"/>
    <property type="match status" value="2"/>
</dbReference>
<dbReference type="InterPro" id="IPR013783">
    <property type="entry name" value="Ig-like_fold"/>
</dbReference>
<name>C3YY19_BRAFL</name>
<dbReference type="Gene3D" id="2.60.40.4100">
    <property type="entry name" value="Zona pellucida, ZP-C domain"/>
    <property type="match status" value="2"/>
</dbReference>
<dbReference type="InterPro" id="IPR003582">
    <property type="entry name" value="ShKT_dom"/>
</dbReference>
<proteinExistence type="predicted"/>
<sequence length="1417" mass="154632">MAGPCTSGFWKWTVLVLIVTTATVTAQGGAPNIELISAWPSAKLYYQETLTLTCHGDGDPAPTYSWTRDPDPLPARAVVDGSAGTLTVPDATDSDGGVYTCTADNGVGTVSMSITVVGCPDITTCADSVSTCRSWAASGECSTNPGYMLLNCKLSCDVCFPNLGAHCIGIRRGRSWDTWECYDVTGVPDTVRNELSLDDFYQKYLHAYGIPILGSSIVPDEALRRACYDVLFMFADRKDIRDSYYNYYGRAAIMADTELTLDIPEHSTLDPLFNTRARGLAATVSKPVSTGAEENVLCYSTDRYKGEDIFIREVGNGLDILGASRVISDFQTRLNTAYFNALANGLWANTYAIGNSDNYWGEGVQSFFNVNMERDPPDGIHNHVNTRAELLAYDPDLYALVADIFPCGNFPAQRCDKDYANHTLKMDCFSESYQRTTVEGDAVWEGTPTSTPAARVNPDIKVISAWPSANLYHQETLTLTCHGGGDPAPTYSWTRDSGALPARAVVDGSAGTLTVPDATDSDGGMYTCTADNGVGTVSMSIDVVGCPDKYLHAYGIPILGSSIVPDEALRRACYDVLFMLADRKDIRDSYYNYYGRAAIMADTEVTLDIPEQSNLDSSYNTRARGLGATVSRPVSTGAEENVLCYSTDRYKKEDIFVHEFAHGVDNLGARKAISDWTTRLKAAYDDSLANGLWSNVYPEFTKEEFWAEGVQSFFNVNNESDPPDGVHNHVNTRAELLAYDPTLYALIAEIFPCGNLIVNRCEKDYANYTLKMDCLPNNFYRRATVVGNAVWGEIPTTTPSSSQGPTTTPASSQGPTTPPSSSQAISTLALNDAGIDHLTISWTVVGSPLVSRYRLRYQPADGFSSYQDLSPAPGADAVSATVSGLLPETSYTLTLTSFGVDDQPNGVLSETYTTGGVRIVHANNTFTIEMQMYTSTDFSASYDSIDYPIKVTPSDRINFGLSVTSSLDNLELFAHNCVSTPTTNANDSPQVNIIDDGCLVDETLQKNNDLSNDKSLYYSVEAFTFPHALDPSLVYLHCTMIICFKDDLDSRCKQGCVPAARRRRAVMGGTESRVRRESSRDQAVQITAGPFEMEDKEGEETGAGDDKFIFSNEAIANQVTYANGAVRKQPINLPFQCEFLRQYDVSHGGAIMYNIPSPRVRIVHANNTFTIEMQMYTSTDFSASYDSIDYPIKVTPSDRINFGLSVTSSLDNLELFAHNCVSTPTTNANDSPQVNIIDDGCLVDETLQKNNDLSNDKALYYSVEAFTFPHALDPSLVYLHCTMIICFKDDLDSRCKQGCVPAARRRRAVMGGTESRVRRESSRDQAVQITAGPFEMEDKEGEEAGAGPTTVPLGTAVGAFVGVAGCMMLLNLAVVLVKKRRGLTPGSKKCADDDGLDNYAYHAEEKTNKTDVADNKA</sequence>
<dbReference type="InterPro" id="IPR001507">
    <property type="entry name" value="ZP_dom"/>
</dbReference>
<dbReference type="PROSITE" id="PS51670">
    <property type="entry name" value="SHKT"/>
    <property type="match status" value="1"/>
</dbReference>
<dbReference type="InterPro" id="IPR003961">
    <property type="entry name" value="FN3_dom"/>
</dbReference>
<dbReference type="InterPro" id="IPR036116">
    <property type="entry name" value="FN3_sf"/>
</dbReference>
<dbReference type="SMART" id="SM00408">
    <property type="entry name" value="IGc2"/>
    <property type="match status" value="2"/>
</dbReference>
<dbReference type="Pfam" id="PF01549">
    <property type="entry name" value="ShK"/>
    <property type="match status" value="1"/>
</dbReference>
<dbReference type="InterPro" id="IPR042235">
    <property type="entry name" value="ZP-C_dom"/>
</dbReference>
<evidence type="ECO:0000256" key="1">
    <source>
        <dbReference type="ARBA" id="ARBA00022729"/>
    </source>
</evidence>
<keyword evidence="6" id="KW-0812">Transmembrane</keyword>
<evidence type="ECO:0000313" key="12">
    <source>
        <dbReference type="EMBL" id="EEN54978.1"/>
    </source>
</evidence>
<feature type="domain" description="Fibronectin type-III" evidence="9">
    <location>
        <begin position="824"/>
        <end position="920"/>
    </location>
</feature>
<evidence type="ECO:0000256" key="5">
    <source>
        <dbReference type="SAM" id="MobiDB-lite"/>
    </source>
</evidence>
<dbReference type="SMART" id="SM00254">
    <property type="entry name" value="ShKT"/>
    <property type="match status" value="1"/>
</dbReference>
<feature type="domain" description="ShKT" evidence="11">
    <location>
        <begin position="125"/>
        <end position="159"/>
    </location>
</feature>
<gene>
    <name evidence="12" type="ORF">BRAFLDRAFT_79900</name>
</gene>
<dbReference type="SUPFAM" id="SSF49265">
    <property type="entry name" value="Fibronectin type III"/>
    <property type="match status" value="1"/>
</dbReference>
<evidence type="ECO:0000256" key="7">
    <source>
        <dbReference type="SAM" id="SignalP"/>
    </source>
</evidence>
<dbReference type="InterPro" id="IPR003599">
    <property type="entry name" value="Ig_sub"/>
</dbReference>
<evidence type="ECO:0000259" key="8">
    <source>
        <dbReference type="PROSITE" id="PS50835"/>
    </source>
</evidence>
<dbReference type="EMBL" id="GG666563">
    <property type="protein sequence ID" value="EEN54978.1"/>
    <property type="molecule type" value="Genomic_DNA"/>
</dbReference>
<evidence type="ECO:0000259" key="9">
    <source>
        <dbReference type="PROSITE" id="PS50853"/>
    </source>
</evidence>
<dbReference type="SMART" id="SM00241">
    <property type="entry name" value="ZP"/>
    <property type="match status" value="1"/>
</dbReference>